<dbReference type="Pfam" id="PF13568">
    <property type="entry name" value="OMP_b-brl_2"/>
    <property type="match status" value="1"/>
</dbReference>
<dbReference type="EMBL" id="CP054139">
    <property type="protein sequence ID" value="QKJ31428.1"/>
    <property type="molecule type" value="Genomic_DNA"/>
</dbReference>
<dbReference type="KEGG" id="mmab:HQ865_17200"/>
<name>A0A7D4PV77_9SPHI</name>
<dbReference type="AlphaFoldDB" id="A0A7D4PV77"/>
<sequence length="225" mass="24851">MKKLTFLAIALLVAGSVSAQRRYPSPRRYPAANQNRVQRGDDFYKVKFGIVGGVNISNLVNVNNSNYNTDTKVGMNIGGSLDIPIVKPLAFEGEVLFSQKGYTAKTIDGDFAQRSNFIDVPLLAKLQLAPGFNFVVGPQISFLTSTTNTYRSGFVTTKEEVYNRDADGYNKSVLGGVIGLGIDLNPNVELRGRYTLDLQNNDNNGTYAPQYRNQVWQIGLGFKFF</sequence>
<organism evidence="3 4">
    <name type="scientific">Mucilaginibacter mali</name>
    <dbReference type="NCBI Taxonomy" id="2740462"/>
    <lineage>
        <taxon>Bacteria</taxon>
        <taxon>Pseudomonadati</taxon>
        <taxon>Bacteroidota</taxon>
        <taxon>Sphingobacteriia</taxon>
        <taxon>Sphingobacteriales</taxon>
        <taxon>Sphingobacteriaceae</taxon>
        <taxon>Mucilaginibacter</taxon>
    </lineage>
</organism>
<feature type="chain" id="PRO_5028810849" evidence="1">
    <location>
        <begin position="20"/>
        <end position="225"/>
    </location>
</feature>
<keyword evidence="4" id="KW-1185">Reference proteome</keyword>
<evidence type="ECO:0000313" key="4">
    <source>
        <dbReference type="Proteomes" id="UP000505355"/>
    </source>
</evidence>
<protein>
    <submittedName>
        <fullName evidence="3">PorT family protein</fullName>
    </submittedName>
</protein>
<proteinExistence type="predicted"/>
<evidence type="ECO:0000256" key="1">
    <source>
        <dbReference type="SAM" id="SignalP"/>
    </source>
</evidence>
<feature type="domain" description="Outer membrane protein beta-barrel" evidence="2">
    <location>
        <begin position="45"/>
        <end position="201"/>
    </location>
</feature>
<gene>
    <name evidence="3" type="ORF">HQ865_17200</name>
</gene>
<evidence type="ECO:0000313" key="3">
    <source>
        <dbReference type="EMBL" id="QKJ31428.1"/>
    </source>
</evidence>
<feature type="signal peptide" evidence="1">
    <location>
        <begin position="1"/>
        <end position="19"/>
    </location>
</feature>
<keyword evidence="1" id="KW-0732">Signal</keyword>
<evidence type="ECO:0000259" key="2">
    <source>
        <dbReference type="Pfam" id="PF13568"/>
    </source>
</evidence>
<reference evidence="3 4" key="1">
    <citation type="submission" date="2020-05" db="EMBL/GenBank/DDBJ databases">
        <title>Mucilaginibacter mali sp. nov.</title>
        <authorList>
            <person name="Kim H.S."/>
            <person name="Lee K.C."/>
            <person name="Suh M.K."/>
            <person name="Kim J.-S."/>
            <person name="Han K.-I."/>
            <person name="Eom M.K."/>
            <person name="Shin Y.K."/>
            <person name="Lee J.-S."/>
        </authorList>
    </citation>
    <scope>NUCLEOTIDE SEQUENCE [LARGE SCALE GENOMIC DNA]</scope>
    <source>
        <strain evidence="3 4">G2-14</strain>
    </source>
</reference>
<dbReference type="Proteomes" id="UP000505355">
    <property type="component" value="Chromosome"/>
</dbReference>
<dbReference type="RefSeq" id="WP_173416088.1">
    <property type="nucleotide sequence ID" value="NZ_CP054139.1"/>
</dbReference>
<accession>A0A7D4PV77</accession>
<dbReference type="InterPro" id="IPR025665">
    <property type="entry name" value="Beta-barrel_OMP_2"/>
</dbReference>